<evidence type="ECO:0000256" key="1">
    <source>
        <dbReference type="SAM" id="SignalP"/>
    </source>
</evidence>
<keyword evidence="3" id="KW-1185">Reference proteome</keyword>
<feature type="signal peptide" evidence="1">
    <location>
        <begin position="1"/>
        <end position="17"/>
    </location>
</feature>
<dbReference type="SUPFAM" id="SSF51126">
    <property type="entry name" value="Pectin lyase-like"/>
    <property type="match status" value="1"/>
</dbReference>
<evidence type="ECO:0000313" key="3">
    <source>
        <dbReference type="Proteomes" id="UP000054560"/>
    </source>
</evidence>
<dbReference type="Proteomes" id="UP000054560">
    <property type="component" value="Unassembled WGS sequence"/>
</dbReference>
<dbReference type="EMBL" id="KQ242209">
    <property type="protein sequence ID" value="KNC80016.1"/>
    <property type="molecule type" value="Genomic_DNA"/>
</dbReference>
<reference evidence="2 3" key="1">
    <citation type="submission" date="2011-02" db="EMBL/GenBank/DDBJ databases">
        <title>The Genome Sequence of Sphaeroforma arctica JP610.</title>
        <authorList>
            <consortium name="The Broad Institute Genome Sequencing Platform"/>
            <person name="Russ C."/>
            <person name="Cuomo C."/>
            <person name="Young S.K."/>
            <person name="Zeng Q."/>
            <person name="Gargeya S."/>
            <person name="Alvarado L."/>
            <person name="Berlin A."/>
            <person name="Chapman S.B."/>
            <person name="Chen Z."/>
            <person name="Freedman E."/>
            <person name="Gellesch M."/>
            <person name="Goldberg J."/>
            <person name="Griggs A."/>
            <person name="Gujja S."/>
            <person name="Heilman E."/>
            <person name="Heiman D."/>
            <person name="Howarth C."/>
            <person name="Mehta T."/>
            <person name="Neiman D."/>
            <person name="Pearson M."/>
            <person name="Roberts A."/>
            <person name="Saif S."/>
            <person name="Shea T."/>
            <person name="Shenoy N."/>
            <person name="Sisk P."/>
            <person name="Stolte C."/>
            <person name="Sykes S."/>
            <person name="White J."/>
            <person name="Yandava C."/>
            <person name="Burger G."/>
            <person name="Gray M.W."/>
            <person name="Holland P.W.H."/>
            <person name="King N."/>
            <person name="Lang F.B.F."/>
            <person name="Roger A.J."/>
            <person name="Ruiz-Trillo I."/>
            <person name="Haas B."/>
            <person name="Nusbaum C."/>
            <person name="Birren B."/>
        </authorList>
    </citation>
    <scope>NUCLEOTIDE SEQUENCE [LARGE SCALE GENOMIC DNA]</scope>
    <source>
        <strain evidence="2 3">JP610</strain>
    </source>
</reference>
<keyword evidence="1" id="KW-0732">Signal</keyword>
<dbReference type="RefSeq" id="XP_014153918.1">
    <property type="nucleotide sequence ID" value="XM_014298443.1"/>
</dbReference>
<dbReference type="AlphaFoldDB" id="A0A0L0FTV5"/>
<dbReference type="GeneID" id="25908114"/>
<sequence>MQFQSTVLAALAAYVTGAELSATRGDFQQVFANAVNGDTITLEAGEYATSEPIVLDKKLIIKGDGALFVVSDLAAPVFAFGNMEGYSSTLNGLSVGTPGAEACDLAEPYALRANFSIEITGATVANNKVNLQTDVGVWHNERKLNDFYFADCHYAVDHPAKMSGGRGAMGRVHTCSSDEDDLRLAVTHEGNAVTNLLIQIDTVRNVAATINAKYKSADIGAAINLVDVGFFDGWNHSKIRLEIHLPAPFTIINTEGVVGRVEESSESEVSALSSYIVDASCNEQAIGDGCIQNVVFDIIACDLIGEYSLDKLMIACQETDENDNPAKCPNIDSAPATVQFFIDTNSFCEVEEFELDALFDLSIEVYDSEAYDSPETVFDLGSMSYRQITIDTSASGVSLYNAEVIYVKRTTDGDCSSFEGYLGDVSDGNPDFTQTYDPAAQTISMPHQVRAQMACATSDRTGNAITMNYTVLDDYDDGSARRSRSLDGMTSVMRARLR</sequence>
<organism evidence="2 3">
    <name type="scientific">Sphaeroforma arctica JP610</name>
    <dbReference type="NCBI Taxonomy" id="667725"/>
    <lineage>
        <taxon>Eukaryota</taxon>
        <taxon>Ichthyosporea</taxon>
        <taxon>Ichthyophonida</taxon>
        <taxon>Sphaeroforma</taxon>
    </lineage>
</organism>
<name>A0A0L0FTV5_9EUKA</name>
<accession>A0A0L0FTV5</accession>
<gene>
    <name evidence="2" type="ORF">SARC_07610</name>
</gene>
<feature type="chain" id="PRO_5005538388" evidence="1">
    <location>
        <begin position="18"/>
        <end position="498"/>
    </location>
</feature>
<dbReference type="InterPro" id="IPR011050">
    <property type="entry name" value="Pectin_lyase_fold/virulence"/>
</dbReference>
<evidence type="ECO:0000313" key="2">
    <source>
        <dbReference type="EMBL" id="KNC80016.1"/>
    </source>
</evidence>
<proteinExistence type="predicted"/>
<protein>
    <submittedName>
        <fullName evidence="2">Uncharacterized protein</fullName>
    </submittedName>
</protein>
<dbReference type="eggNOG" id="ENOG502RQNV">
    <property type="taxonomic scope" value="Eukaryota"/>
</dbReference>